<evidence type="ECO:0000313" key="4">
    <source>
        <dbReference type="EMBL" id="AYO41797.1"/>
    </source>
</evidence>
<evidence type="ECO:0000256" key="2">
    <source>
        <dbReference type="ARBA" id="ARBA00022490"/>
    </source>
</evidence>
<dbReference type="OrthoDB" id="6375174at2759"/>
<dbReference type="PRINTS" id="PR01911">
    <property type="entry name" value="PFDSPHPHTASE"/>
</dbReference>
<dbReference type="Gene3D" id="3.90.190.10">
    <property type="entry name" value="Protein tyrosine phosphatase superfamily"/>
    <property type="match status" value="1"/>
</dbReference>
<proteinExistence type="predicted"/>
<organism evidence="4 5">
    <name type="scientific">Malassezia restricta (strain ATCC 96810 / NBRC 103918 / CBS 7877)</name>
    <name type="common">Seborrheic dermatitis infection agent</name>
    <dbReference type="NCBI Taxonomy" id="425264"/>
    <lineage>
        <taxon>Eukaryota</taxon>
        <taxon>Fungi</taxon>
        <taxon>Dikarya</taxon>
        <taxon>Basidiomycota</taxon>
        <taxon>Ustilaginomycotina</taxon>
        <taxon>Malasseziomycetes</taxon>
        <taxon>Malasseziales</taxon>
        <taxon>Malasseziaceae</taxon>
        <taxon>Malassezia</taxon>
    </lineage>
</organism>
<protein>
    <submittedName>
        <fullName evidence="4">Tyrosine-protein phosphatase OCA1</fullName>
        <ecNumber evidence="4">3.1.3.48</ecNumber>
    </submittedName>
</protein>
<dbReference type="CDD" id="cd14501">
    <property type="entry name" value="PFA-DSP"/>
    <property type="match status" value="1"/>
</dbReference>
<dbReference type="GO" id="GO:0004725">
    <property type="term" value="F:protein tyrosine phosphatase activity"/>
    <property type="evidence" value="ECO:0007669"/>
    <property type="project" value="UniProtKB-EC"/>
</dbReference>
<keyword evidence="5" id="KW-1185">Reference proteome</keyword>
<keyword evidence="3 4" id="KW-0378">Hydrolase</keyword>
<dbReference type="InterPro" id="IPR020428">
    <property type="entry name" value="PFA-DSPs"/>
</dbReference>
<sequence length="231" mass="25858">MGTQLAYTNGPNAQPVIHVPTLIPPPAYAHVCPYIFRSADPSIQPESFGFLDTLGLKSIVLLSIEYPSKQLEVYCAKNHIEIHHFGIERRWPSPNNLESSSSASSHLFFSSQEINSFSVLESIVKDALELLLDVRNHPVLVTDIAGIFETGTLLGCLRKIQGWNLSSILFEYRSFAGSLARSANERFIEMFDTDLITMPPTEFVPDWLLPSQQFYVDESERSDSTSHGHSD</sequence>
<keyword evidence="2" id="KW-0963">Cytoplasm</keyword>
<dbReference type="InterPro" id="IPR029021">
    <property type="entry name" value="Prot-tyrosine_phosphatase-like"/>
</dbReference>
<dbReference type="SUPFAM" id="SSF52799">
    <property type="entry name" value="(Phosphotyrosine protein) phosphatases II"/>
    <property type="match status" value="1"/>
</dbReference>
<dbReference type="Pfam" id="PF03162">
    <property type="entry name" value="Y_phosphatase2"/>
    <property type="match status" value="1"/>
</dbReference>
<dbReference type="GO" id="GO:0005737">
    <property type="term" value="C:cytoplasm"/>
    <property type="evidence" value="ECO:0007669"/>
    <property type="project" value="UniProtKB-SubCell"/>
</dbReference>
<dbReference type="STRING" id="425264.A0A3G2S6X3"/>
<dbReference type="VEuPathDB" id="FungiDB:DNF11_0847"/>
<dbReference type="EMBL" id="CP033149">
    <property type="protein sequence ID" value="AYO41797.1"/>
    <property type="molecule type" value="Genomic_DNA"/>
</dbReference>
<evidence type="ECO:0000256" key="3">
    <source>
        <dbReference type="ARBA" id="ARBA00022801"/>
    </source>
</evidence>
<dbReference type="EC" id="3.1.3.48" evidence="4"/>
<reference evidence="4 5" key="1">
    <citation type="submission" date="2018-10" db="EMBL/GenBank/DDBJ databases">
        <title>Complete genome sequence of Malassezia restricta CBS 7877.</title>
        <authorList>
            <person name="Morand S.C."/>
            <person name="Bertignac M."/>
            <person name="Iltis A."/>
            <person name="Kolder I."/>
            <person name="Pirovano W."/>
            <person name="Jourdain R."/>
            <person name="Clavaud C."/>
        </authorList>
    </citation>
    <scope>NUCLEOTIDE SEQUENCE [LARGE SCALE GENOMIC DNA]</scope>
    <source>
        <strain evidence="4 5">CBS 7877</strain>
    </source>
</reference>
<dbReference type="FunFam" id="3.90.190.10:FF:000035">
    <property type="entry name" value="Tyrosine phosphatase, putative"/>
    <property type="match status" value="1"/>
</dbReference>
<dbReference type="PANTHER" id="PTHR31126">
    <property type="entry name" value="TYROSINE-PROTEIN PHOSPHATASE"/>
    <property type="match status" value="1"/>
</dbReference>
<dbReference type="PANTHER" id="PTHR31126:SF18">
    <property type="entry name" value="PROTEIN-TYROSINE-PHOSPHATASE"/>
    <property type="match status" value="1"/>
</dbReference>
<dbReference type="Proteomes" id="UP000269793">
    <property type="component" value="Chromosome II"/>
</dbReference>
<evidence type="ECO:0000313" key="5">
    <source>
        <dbReference type="Proteomes" id="UP000269793"/>
    </source>
</evidence>
<gene>
    <name evidence="4" type="primary">OCA1_2</name>
    <name evidence="4" type="ORF">DNF11_0847</name>
</gene>
<dbReference type="AlphaFoldDB" id="A0A3G2S6X3"/>
<name>A0A3G2S6X3_MALR7</name>
<accession>A0A3G2S6X3</accession>
<evidence type="ECO:0000256" key="1">
    <source>
        <dbReference type="ARBA" id="ARBA00004496"/>
    </source>
</evidence>
<comment type="subcellular location">
    <subcellularLocation>
        <location evidence="1">Cytoplasm</location>
    </subcellularLocation>
</comment>
<dbReference type="InterPro" id="IPR004861">
    <property type="entry name" value="Siw14-like"/>
</dbReference>